<accession>B6K4I8</accession>
<organism evidence="2 3">
    <name type="scientific">Schizosaccharomyces japonicus (strain yFS275 / FY16936)</name>
    <name type="common">Fission yeast</name>
    <dbReference type="NCBI Taxonomy" id="402676"/>
    <lineage>
        <taxon>Eukaryota</taxon>
        <taxon>Fungi</taxon>
        <taxon>Dikarya</taxon>
        <taxon>Ascomycota</taxon>
        <taxon>Taphrinomycotina</taxon>
        <taxon>Schizosaccharomycetes</taxon>
        <taxon>Schizosaccharomycetales</taxon>
        <taxon>Schizosaccharomycetaceae</taxon>
        <taxon>Schizosaccharomyces</taxon>
    </lineage>
</organism>
<dbReference type="VEuPathDB" id="FungiDB:SJAG_03549"/>
<gene>
    <name evidence="2" type="ORF">SJAG_03549</name>
</gene>
<feature type="region of interest" description="Disordered" evidence="1">
    <location>
        <begin position="126"/>
        <end position="157"/>
    </location>
</feature>
<dbReference type="GeneID" id="7048808"/>
<reference evidence="2 3" key="1">
    <citation type="journal article" date="2011" name="Science">
        <title>Comparative functional genomics of the fission yeasts.</title>
        <authorList>
            <person name="Rhind N."/>
            <person name="Chen Z."/>
            <person name="Yassour M."/>
            <person name="Thompson D.A."/>
            <person name="Haas B.J."/>
            <person name="Habib N."/>
            <person name="Wapinski I."/>
            <person name="Roy S."/>
            <person name="Lin M.F."/>
            <person name="Heiman D.I."/>
            <person name="Young S.K."/>
            <person name="Furuya K."/>
            <person name="Guo Y."/>
            <person name="Pidoux A."/>
            <person name="Chen H.M."/>
            <person name="Robbertse B."/>
            <person name="Goldberg J.M."/>
            <person name="Aoki K."/>
            <person name="Bayne E.H."/>
            <person name="Berlin A.M."/>
            <person name="Desjardins C.A."/>
            <person name="Dobbs E."/>
            <person name="Dukaj L."/>
            <person name="Fan L."/>
            <person name="FitzGerald M.G."/>
            <person name="French C."/>
            <person name="Gujja S."/>
            <person name="Hansen K."/>
            <person name="Keifenheim D."/>
            <person name="Levin J.Z."/>
            <person name="Mosher R.A."/>
            <person name="Mueller C.A."/>
            <person name="Pfiffner J."/>
            <person name="Priest M."/>
            <person name="Russ C."/>
            <person name="Smialowska A."/>
            <person name="Swoboda P."/>
            <person name="Sykes S.M."/>
            <person name="Vaughn M."/>
            <person name="Vengrova S."/>
            <person name="Yoder R."/>
            <person name="Zeng Q."/>
            <person name="Allshire R."/>
            <person name="Baulcombe D."/>
            <person name="Birren B.W."/>
            <person name="Brown W."/>
            <person name="Ekwall K."/>
            <person name="Kellis M."/>
            <person name="Leatherwood J."/>
            <person name="Levin H."/>
            <person name="Margalit H."/>
            <person name="Martienssen R."/>
            <person name="Nieduszynski C.A."/>
            <person name="Spatafora J.W."/>
            <person name="Friedman N."/>
            <person name="Dalgaard J.Z."/>
            <person name="Baumann P."/>
            <person name="Niki H."/>
            <person name="Regev A."/>
            <person name="Nusbaum C."/>
        </authorList>
    </citation>
    <scope>NUCLEOTIDE SEQUENCE [LARGE SCALE GENOMIC DNA]</scope>
    <source>
        <strain evidence="3">yFS275 / FY16936</strain>
    </source>
</reference>
<dbReference type="HOGENOM" id="CLU_1678954_0_0_1"/>
<evidence type="ECO:0000313" key="3">
    <source>
        <dbReference type="Proteomes" id="UP000001744"/>
    </source>
</evidence>
<dbReference type="EMBL" id="KE651167">
    <property type="protein sequence ID" value="EEB08395.1"/>
    <property type="molecule type" value="Genomic_DNA"/>
</dbReference>
<protein>
    <submittedName>
        <fullName evidence="2">Uncharacterized protein</fullName>
    </submittedName>
</protein>
<sequence>MGRPLQDELRKNNDVILLKKTKQLMENAIQNYNMHLAEHQQQLTFSSAIESLDPDSSVMQRIFEVFIREIAGAQKQKKLSHRTVQSSQVVERQLTPTIYTSYTRIPIDTLSLPRLSRSFTSLNGTTAIHENHSPNPFQSSISGVTTDDTSLSGVQRR</sequence>
<dbReference type="AlphaFoldDB" id="B6K4I8"/>
<dbReference type="Proteomes" id="UP000001744">
    <property type="component" value="Unassembled WGS sequence"/>
</dbReference>
<name>B6K4I8_SCHJY</name>
<dbReference type="RefSeq" id="XP_002174688.1">
    <property type="nucleotide sequence ID" value="XM_002174652.2"/>
</dbReference>
<dbReference type="OrthoDB" id="5340954at2759"/>
<keyword evidence="3" id="KW-1185">Reference proteome</keyword>
<dbReference type="JaponicusDB" id="SJAG_03549"/>
<evidence type="ECO:0000256" key="1">
    <source>
        <dbReference type="SAM" id="MobiDB-lite"/>
    </source>
</evidence>
<evidence type="ECO:0000313" key="2">
    <source>
        <dbReference type="EMBL" id="EEB08395.1"/>
    </source>
</evidence>
<proteinExistence type="predicted"/>